<protein>
    <submittedName>
        <fullName evidence="2">Uncharacterized protein</fullName>
    </submittedName>
</protein>
<feature type="region of interest" description="Disordered" evidence="1">
    <location>
        <begin position="1"/>
        <end position="115"/>
    </location>
</feature>
<reference evidence="2" key="1">
    <citation type="submission" date="2025-08" db="UniProtKB">
        <authorList>
            <consortium name="Ensembl"/>
        </authorList>
    </citation>
    <scope>IDENTIFICATION</scope>
</reference>
<evidence type="ECO:0000313" key="3">
    <source>
        <dbReference type="Proteomes" id="UP000694409"/>
    </source>
</evidence>
<keyword evidence="3" id="KW-1185">Reference proteome</keyword>
<dbReference type="Ensembl" id="ENSSCAT00000000666.1">
    <property type="protein sequence ID" value="ENSSCAP00000000600.1"/>
    <property type="gene ID" value="ENSSCAG00000000510.1"/>
</dbReference>
<proteinExistence type="predicted"/>
<organism evidence="2 3">
    <name type="scientific">Serinus canaria</name>
    <name type="common">Island canary</name>
    <name type="synonym">Fringilla canaria</name>
    <dbReference type="NCBI Taxonomy" id="9135"/>
    <lineage>
        <taxon>Eukaryota</taxon>
        <taxon>Metazoa</taxon>
        <taxon>Chordata</taxon>
        <taxon>Craniata</taxon>
        <taxon>Vertebrata</taxon>
        <taxon>Euteleostomi</taxon>
        <taxon>Archelosauria</taxon>
        <taxon>Archosauria</taxon>
        <taxon>Dinosauria</taxon>
        <taxon>Saurischia</taxon>
        <taxon>Theropoda</taxon>
        <taxon>Coelurosauria</taxon>
        <taxon>Aves</taxon>
        <taxon>Neognathae</taxon>
        <taxon>Neoaves</taxon>
        <taxon>Telluraves</taxon>
        <taxon>Australaves</taxon>
        <taxon>Passeriformes</taxon>
        <taxon>Passeroidea</taxon>
        <taxon>Fringillidae</taxon>
        <taxon>Carduelinae</taxon>
        <taxon>Serinus</taxon>
    </lineage>
</organism>
<dbReference type="AlphaFoldDB" id="A0A8C9MEV9"/>
<dbReference type="GeneTree" id="ENSGT00960000189330"/>
<reference evidence="2" key="2">
    <citation type="submission" date="2025-09" db="UniProtKB">
        <authorList>
            <consortium name="Ensembl"/>
        </authorList>
    </citation>
    <scope>IDENTIFICATION</scope>
</reference>
<dbReference type="Proteomes" id="UP000694409">
    <property type="component" value="Unassembled WGS sequence"/>
</dbReference>
<sequence>MRCTNNQRHLPTTNRPKITNRLLIRQPHGISRSRNHNPNPMSILRGNNPNNLTRSNLINTILPSQYQLRTNPQPNSSPHTRTPTPPTTNSHLMTSSKPNKHSPPSNNKPYSRTNH</sequence>
<evidence type="ECO:0000313" key="2">
    <source>
        <dbReference type="Ensembl" id="ENSSCAP00000000600.1"/>
    </source>
</evidence>
<feature type="compositionally biased region" description="Polar residues" evidence="1">
    <location>
        <begin position="36"/>
        <end position="73"/>
    </location>
</feature>
<name>A0A8C9MEV9_SERCA</name>
<dbReference type="OMA" id="HILFCRS"/>
<evidence type="ECO:0000256" key="1">
    <source>
        <dbReference type="SAM" id="MobiDB-lite"/>
    </source>
</evidence>
<feature type="compositionally biased region" description="Low complexity" evidence="1">
    <location>
        <begin position="74"/>
        <end position="109"/>
    </location>
</feature>
<feature type="compositionally biased region" description="Polar residues" evidence="1">
    <location>
        <begin position="1"/>
        <end position="17"/>
    </location>
</feature>
<accession>A0A8C9MEV9</accession>